<dbReference type="AlphaFoldDB" id="X6PA23"/>
<feature type="compositionally biased region" description="Polar residues" evidence="1">
    <location>
        <begin position="1"/>
        <end position="13"/>
    </location>
</feature>
<proteinExistence type="predicted"/>
<feature type="region of interest" description="Disordered" evidence="1">
    <location>
        <begin position="65"/>
        <end position="182"/>
    </location>
</feature>
<feature type="compositionally biased region" description="Polar residues" evidence="1">
    <location>
        <begin position="130"/>
        <end position="153"/>
    </location>
</feature>
<organism evidence="2 3">
    <name type="scientific">Reticulomyxa filosa</name>
    <dbReference type="NCBI Taxonomy" id="46433"/>
    <lineage>
        <taxon>Eukaryota</taxon>
        <taxon>Sar</taxon>
        <taxon>Rhizaria</taxon>
        <taxon>Retaria</taxon>
        <taxon>Foraminifera</taxon>
        <taxon>Monothalamids</taxon>
        <taxon>Reticulomyxidae</taxon>
        <taxon>Reticulomyxa</taxon>
    </lineage>
</organism>
<accession>X6PA23</accession>
<dbReference type="Proteomes" id="UP000023152">
    <property type="component" value="Unassembled WGS sequence"/>
</dbReference>
<feature type="compositionally biased region" description="Acidic residues" evidence="1">
    <location>
        <begin position="98"/>
        <end position="108"/>
    </location>
</feature>
<keyword evidence="3" id="KW-1185">Reference proteome</keyword>
<name>X6PA23_RETFI</name>
<feature type="region of interest" description="Disordered" evidence="1">
    <location>
        <begin position="1"/>
        <end position="26"/>
    </location>
</feature>
<comment type="caution">
    <text evidence="2">The sequence shown here is derived from an EMBL/GenBank/DDBJ whole genome shotgun (WGS) entry which is preliminary data.</text>
</comment>
<sequence>MCAARTSQSQNESWAEDVDYGSDEDVEKIKDDLDDLNLDNDIPDGQIVPAFVETYRWEVISTLDNPNKMPLTETLTISFPKKKAKQTSSKDETNGNDSDNDSENDNDSDGGNSDVDGITGQMINDYQLVNAPNSKYFSRHAYSQQEKTSAETSENGNKAEEKQEKENEVEEASPLLGTGMLM</sequence>
<evidence type="ECO:0000256" key="1">
    <source>
        <dbReference type="SAM" id="MobiDB-lite"/>
    </source>
</evidence>
<protein>
    <submittedName>
        <fullName evidence="2">Uncharacterized protein</fullName>
    </submittedName>
</protein>
<feature type="compositionally biased region" description="Basic and acidic residues" evidence="1">
    <location>
        <begin position="157"/>
        <end position="166"/>
    </location>
</feature>
<evidence type="ECO:0000313" key="3">
    <source>
        <dbReference type="Proteomes" id="UP000023152"/>
    </source>
</evidence>
<dbReference type="EMBL" id="ASPP01002161">
    <property type="protein sequence ID" value="ETO34899.1"/>
    <property type="molecule type" value="Genomic_DNA"/>
</dbReference>
<evidence type="ECO:0000313" key="2">
    <source>
        <dbReference type="EMBL" id="ETO34899.1"/>
    </source>
</evidence>
<feature type="compositionally biased region" description="Acidic residues" evidence="1">
    <location>
        <begin position="14"/>
        <end position="26"/>
    </location>
</feature>
<gene>
    <name evidence="2" type="ORF">RFI_02193</name>
</gene>
<reference evidence="2 3" key="1">
    <citation type="journal article" date="2013" name="Curr. Biol.">
        <title>The Genome of the Foraminiferan Reticulomyxa filosa.</title>
        <authorList>
            <person name="Glockner G."/>
            <person name="Hulsmann N."/>
            <person name="Schleicher M."/>
            <person name="Noegel A.A."/>
            <person name="Eichinger L."/>
            <person name="Gallinger C."/>
            <person name="Pawlowski J."/>
            <person name="Sierra R."/>
            <person name="Euteneuer U."/>
            <person name="Pillet L."/>
            <person name="Moustafa A."/>
            <person name="Platzer M."/>
            <person name="Groth M."/>
            <person name="Szafranski K."/>
            <person name="Schliwa M."/>
        </authorList>
    </citation>
    <scope>NUCLEOTIDE SEQUENCE [LARGE SCALE GENOMIC DNA]</scope>
</reference>